<proteinExistence type="predicted"/>
<keyword evidence="3" id="KW-1185">Reference proteome</keyword>
<reference evidence="2" key="1">
    <citation type="journal article" date="2022" name="Int. J. Mol. Sci.">
        <title>Draft Genome of Tanacetum Coccineum: Genomic Comparison of Closely Related Tanacetum-Family Plants.</title>
        <authorList>
            <person name="Yamashiro T."/>
            <person name="Shiraishi A."/>
            <person name="Nakayama K."/>
            <person name="Satake H."/>
        </authorList>
    </citation>
    <scope>NUCLEOTIDE SEQUENCE</scope>
</reference>
<accession>A0ABQ5A7R4</accession>
<evidence type="ECO:0000256" key="1">
    <source>
        <dbReference type="SAM" id="MobiDB-lite"/>
    </source>
</evidence>
<gene>
    <name evidence="2" type="ORF">Tco_0819238</name>
</gene>
<feature type="non-terminal residue" evidence="2">
    <location>
        <position position="1"/>
    </location>
</feature>
<evidence type="ECO:0000313" key="2">
    <source>
        <dbReference type="EMBL" id="GJS98068.1"/>
    </source>
</evidence>
<name>A0ABQ5A7R4_9ASTR</name>
<protein>
    <submittedName>
        <fullName evidence="2">Uncharacterized protein</fullName>
    </submittedName>
</protein>
<dbReference type="Proteomes" id="UP001151760">
    <property type="component" value="Unassembled WGS sequence"/>
</dbReference>
<reference evidence="2" key="2">
    <citation type="submission" date="2022-01" db="EMBL/GenBank/DDBJ databases">
        <authorList>
            <person name="Yamashiro T."/>
            <person name="Shiraishi A."/>
            <person name="Satake H."/>
            <person name="Nakayama K."/>
        </authorList>
    </citation>
    <scope>NUCLEOTIDE SEQUENCE</scope>
</reference>
<feature type="region of interest" description="Disordered" evidence="1">
    <location>
        <begin position="1"/>
        <end position="47"/>
    </location>
</feature>
<comment type="caution">
    <text evidence="2">The sequence shown here is derived from an EMBL/GenBank/DDBJ whole genome shotgun (WGS) entry which is preliminary data.</text>
</comment>
<sequence>KEKMSTESVGTKPDRKAAGMYESAPMKSQEKMSANKAGGMAESSQTKPHLFLDELEVDVTDVRLS</sequence>
<dbReference type="EMBL" id="BQNB010012013">
    <property type="protein sequence ID" value="GJS98068.1"/>
    <property type="molecule type" value="Genomic_DNA"/>
</dbReference>
<organism evidence="2 3">
    <name type="scientific">Tanacetum coccineum</name>
    <dbReference type="NCBI Taxonomy" id="301880"/>
    <lineage>
        <taxon>Eukaryota</taxon>
        <taxon>Viridiplantae</taxon>
        <taxon>Streptophyta</taxon>
        <taxon>Embryophyta</taxon>
        <taxon>Tracheophyta</taxon>
        <taxon>Spermatophyta</taxon>
        <taxon>Magnoliopsida</taxon>
        <taxon>eudicotyledons</taxon>
        <taxon>Gunneridae</taxon>
        <taxon>Pentapetalae</taxon>
        <taxon>asterids</taxon>
        <taxon>campanulids</taxon>
        <taxon>Asterales</taxon>
        <taxon>Asteraceae</taxon>
        <taxon>Asteroideae</taxon>
        <taxon>Anthemideae</taxon>
        <taxon>Anthemidinae</taxon>
        <taxon>Tanacetum</taxon>
    </lineage>
</organism>
<evidence type="ECO:0000313" key="3">
    <source>
        <dbReference type="Proteomes" id="UP001151760"/>
    </source>
</evidence>